<name>A0A6C0EXJ8_9ZZZZ</name>
<feature type="region of interest" description="Disordered" evidence="1">
    <location>
        <begin position="93"/>
        <end position="115"/>
    </location>
</feature>
<sequence length="286" mass="29898">MGSYSYKKHKKSKHSKHSKKNKHHNRRKTRKMGGGNANIPCAGCRSDNTIKIGGYYLNTSLPVGAGGVGGQMGGGGQACTQSPYDFGSRKQIGGHKGGSKLVPHKRGCKNNKRGMRGGEGSFWNFAKFWNPNTGGNVLSLSDKGTSPTGLGAPVSTSGDKPIPAIQAWPAQKLIMPHAYTQGGAQMGGRGYKGGKYTRRGRAGRGLKGGGILDDIQNIGRSLVYGAGSAINGLSGYSNKIYNTNPSPTVQFPRGLGDVSVSKGGVAYSAVDLPTTYKNAYSSAASL</sequence>
<proteinExistence type="predicted"/>
<organism evidence="2">
    <name type="scientific">viral metagenome</name>
    <dbReference type="NCBI Taxonomy" id="1070528"/>
    <lineage>
        <taxon>unclassified sequences</taxon>
        <taxon>metagenomes</taxon>
        <taxon>organismal metagenomes</taxon>
    </lineage>
</organism>
<reference evidence="2" key="1">
    <citation type="journal article" date="2020" name="Nature">
        <title>Giant virus diversity and host interactions through global metagenomics.</title>
        <authorList>
            <person name="Schulz F."/>
            <person name="Roux S."/>
            <person name="Paez-Espino D."/>
            <person name="Jungbluth S."/>
            <person name="Walsh D.A."/>
            <person name="Denef V.J."/>
            <person name="McMahon K.D."/>
            <person name="Konstantinidis K.T."/>
            <person name="Eloe-Fadrosh E.A."/>
            <person name="Kyrpides N.C."/>
            <person name="Woyke T."/>
        </authorList>
    </citation>
    <scope>NUCLEOTIDE SEQUENCE</scope>
    <source>
        <strain evidence="2">GVMAG-M-3300009161-36</strain>
    </source>
</reference>
<feature type="compositionally biased region" description="Basic residues" evidence="1">
    <location>
        <begin position="102"/>
        <end position="115"/>
    </location>
</feature>
<feature type="region of interest" description="Disordered" evidence="1">
    <location>
        <begin position="1"/>
        <end position="37"/>
    </location>
</feature>
<evidence type="ECO:0000313" key="2">
    <source>
        <dbReference type="EMBL" id="QHT33431.1"/>
    </source>
</evidence>
<protein>
    <submittedName>
        <fullName evidence="2">Uncharacterized protein</fullName>
    </submittedName>
</protein>
<feature type="compositionally biased region" description="Basic residues" evidence="1">
    <location>
        <begin position="1"/>
        <end position="31"/>
    </location>
</feature>
<dbReference type="EMBL" id="MN738968">
    <property type="protein sequence ID" value="QHT33431.1"/>
    <property type="molecule type" value="Genomic_DNA"/>
</dbReference>
<evidence type="ECO:0000256" key="1">
    <source>
        <dbReference type="SAM" id="MobiDB-lite"/>
    </source>
</evidence>
<dbReference type="AlphaFoldDB" id="A0A6C0EXJ8"/>
<accession>A0A6C0EXJ8</accession>